<organism evidence="2 3">
    <name type="scientific">Poecilia mexicana</name>
    <dbReference type="NCBI Taxonomy" id="48701"/>
    <lineage>
        <taxon>Eukaryota</taxon>
        <taxon>Metazoa</taxon>
        <taxon>Chordata</taxon>
        <taxon>Craniata</taxon>
        <taxon>Vertebrata</taxon>
        <taxon>Euteleostomi</taxon>
        <taxon>Actinopterygii</taxon>
        <taxon>Neopterygii</taxon>
        <taxon>Teleostei</taxon>
        <taxon>Neoteleostei</taxon>
        <taxon>Acanthomorphata</taxon>
        <taxon>Ovalentaria</taxon>
        <taxon>Atherinomorphae</taxon>
        <taxon>Cyprinodontiformes</taxon>
        <taxon>Poeciliidae</taxon>
        <taxon>Poeciliinae</taxon>
        <taxon>Poecilia</taxon>
    </lineage>
</organism>
<reference evidence="2" key="2">
    <citation type="submission" date="2025-09" db="UniProtKB">
        <authorList>
            <consortium name="Ensembl"/>
        </authorList>
    </citation>
    <scope>IDENTIFICATION</scope>
</reference>
<feature type="transmembrane region" description="Helical" evidence="1">
    <location>
        <begin position="20"/>
        <end position="44"/>
    </location>
</feature>
<keyword evidence="1" id="KW-1133">Transmembrane helix</keyword>
<keyword evidence="1" id="KW-0812">Transmembrane</keyword>
<sequence>MTFLLCSLKNPVSWKNVPLLLWLLASVFLLFCLTFWDVLVWKIYRMYFELEK</sequence>
<dbReference type="AlphaFoldDB" id="A0A3B3WEM9"/>
<accession>A0A3B3WEM9</accession>
<name>A0A3B3WEM9_9TELE</name>
<evidence type="ECO:0000313" key="3">
    <source>
        <dbReference type="Proteomes" id="UP000261480"/>
    </source>
</evidence>
<dbReference type="Ensembl" id="ENSPMET00000014944.1">
    <property type="protein sequence ID" value="ENSPMEP00000000999.1"/>
    <property type="gene ID" value="ENSPMEG00000001849.1"/>
</dbReference>
<proteinExistence type="predicted"/>
<protein>
    <submittedName>
        <fullName evidence="2">Uncharacterized protein</fullName>
    </submittedName>
</protein>
<dbReference type="Proteomes" id="UP000261480">
    <property type="component" value="Unplaced"/>
</dbReference>
<evidence type="ECO:0000313" key="2">
    <source>
        <dbReference type="Ensembl" id="ENSPMEP00000000999.1"/>
    </source>
</evidence>
<evidence type="ECO:0000256" key="1">
    <source>
        <dbReference type="SAM" id="Phobius"/>
    </source>
</evidence>
<keyword evidence="1" id="KW-0472">Membrane</keyword>
<keyword evidence="3" id="KW-1185">Reference proteome</keyword>
<reference evidence="2" key="1">
    <citation type="submission" date="2025-08" db="UniProtKB">
        <authorList>
            <consortium name="Ensembl"/>
        </authorList>
    </citation>
    <scope>IDENTIFICATION</scope>
</reference>